<evidence type="ECO:0000259" key="3">
    <source>
        <dbReference type="PROSITE" id="PS50110"/>
    </source>
</evidence>
<evidence type="ECO:0000313" key="4">
    <source>
        <dbReference type="EMBL" id="AGF93071.1"/>
    </source>
</evidence>
<dbReference type="GO" id="GO:0000160">
    <property type="term" value="P:phosphorelay signal transduction system"/>
    <property type="evidence" value="ECO:0007669"/>
    <property type="project" value="InterPro"/>
</dbReference>
<organism evidence="4">
    <name type="scientific">uncultured organism</name>
    <dbReference type="NCBI Taxonomy" id="155900"/>
    <lineage>
        <taxon>unclassified sequences</taxon>
        <taxon>environmental samples</taxon>
    </lineage>
</organism>
<dbReference type="PANTHER" id="PTHR44591:SF3">
    <property type="entry name" value="RESPONSE REGULATORY DOMAIN-CONTAINING PROTEIN"/>
    <property type="match status" value="1"/>
</dbReference>
<keyword evidence="1" id="KW-0597">Phosphoprotein</keyword>
<protein>
    <submittedName>
        <fullName evidence="4">Signal transduction response regulator receiver region domain protein</fullName>
    </submittedName>
</protein>
<dbReference type="InterPro" id="IPR050595">
    <property type="entry name" value="Bact_response_regulator"/>
</dbReference>
<dbReference type="EMBL" id="JX684081">
    <property type="protein sequence ID" value="AGF93071.1"/>
    <property type="molecule type" value="Genomic_DNA"/>
</dbReference>
<dbReference type="Gene3D" id="3.40.50.2300">
    <property type="match status" value="1"/>
</dbReference>
<dbReference type="InterPro" id="IPR001789">
    <property type="entry name" value="Sig_transdc_resp-reg_receiver"/>
</dbReference>
<keyword evidence="2" id="KW-0175">Coiled coil</keyword>
<dbReference type="Pfam" id="PF00072">
    <property type="entry name" value="Response_reg"/>
    <property type="match status" value="1"/>
</dbReference>
<feature type="domain" description="Response regulatory" evidence="3">
    <location>
        <begin position="42"/>
        <end position="159"/>
    </location>
</feature>
<proteinExistence type="predicted"/>
<dbReference type="InterPro" id="IPR011006">
    <property type="entry name" value="CheY-like_superfamily"/>
</dbReference>
<feature type="coiled-coil region" evidence="2">
    <location>
        <begin position="196"/>
        <end position="243"/>
    </location>
</feature>
<gene>
    <name evidence="4" type="ORF">FLSS-9_0003</name>
</gene>
<sequence>MYIESFKDCAVDNVILGEVMGNSEEEIEIFEEGMGEKPETFKIMVVEDDQEIREKIREDFDKEDYDLRFVESGEWALEVLEDEIPDLIMLDSTLPGMSGWKTLGKIKDRGILEDVPVVMFTVSDLSFVKMLHEDIAGALGYVEKPLDKSELLETVREVVNTNRDIKSRKEEILAAENGGETLAEAYEAWSRSCLIRKRFIKRLDDLEEEYDEKEKVEHIESLKEGEKKTIEKLKKKKKDLIESVNI</sequence>
<accession>M1P133</accession>
<evidence type="ECO:0000256" key="1">
    <source>
        <dbReference type="ARBA" id="ARBA00022553"/>
    </source>
</evidence>
<reference evidence="4" key="1">
    <citation type="journal article" date="2013" name="Syst. Appl. Microbiol.">
        <title>New insights into the archaeal diversity of a hypersaline microbial mat obtained by a metagenomic approach.</title>
        <authorList>
            <person name="Lopez-Lopez A."/>
            <person name="Richter M."/>
            <person name="Pena A."/>
            <person name="Tamames J."/>
            <person name="Rossello-Mora R."/>
        </authorList>
    </citation>
    <scope>NUCLEOTIDE SEQUENCE</scope>
</reference>
<dbReference type="SMART" id="SM00448">
    <property type="entry name" value="REC"/>
    <property type="match status" value="1"/>
</dbReference>
<dbReference type="AlphaFoldDB" id="M1P133"/>
<dbReference type="PROSITE" id="PS50110">
    <property type="entry name" value="RESPONSE_REGULATORY"/>
    <property type="match status" value="1"/>
</dbReference>
<evidence type="ECO:0000256" key="2">
    <source>
        <dbReference type="SAM" id="Coils"/>
    </source>
</evidence>
<dbReference type="PANTHER" id="PTHR44591">
    <property type="entry name" value="STRESS RESPONSE REGULATOR PROTEIN 1"/>
    <property type="match status" value="1"/>
</dbReference>
<dbReference type="SUPFAM" id="SSF52172">
    <property type="entry name" value="CheY-like"/>
    <property type="match status" value="1"/>
</dbReference>
<name>M1P133_9ZZZZ</name>